<keyword evidence="3" id="KW-1185">Reference proteome</keyword>
<dbReference type="Proteomes" id="UP000623467">
    <property type="component" value="Unassembled WGS sequence"/>
</dbReference>
<evidence type="ECO:0000256" key="1">
    <source>
        <dbReference type="SAM" id="MobiDB-lite"/>
    </source>
</evidence>
<name>A0A8H6YLY8_9AGAR</name>
<feature type="region of interest" description="Disordered" evidence="1">
    <location>
        <begin position="124"/>
        <end position="182"/>
    </location>
</feature>
<dbReference type="EMBL" id="JACAZH010000008">
    <property type="protein sequence ID" value="KAF7361072.1"/>
    <property type="molecule type" value="Genomic_DNA"/>
</dbReference>
<feature type="compositionally biased region" description="Polar residues" evidence="1">
    <location>
        <begin position="171"/>
        <end position="181"/>
    </location>
</feature>
<organism evidence="2 3">
    <name type="scientific">Mycena sanguinolenta</name>
    <dbReference type="NCBI Taxonomy" id="230812"/>
    <lineage>
        <taxon>Eukaryota</taxon>
        <taxon>Fungi</taxon>
        <taxon>Dikarya</taxon>
        <taxon>Basidiomycota</taxon>
        <taxon>Agaricomycotina</taxon>
        <taxon>Agaricomycetes</taxon>
        <taxon>Agaricomycetidae</taxon>
        <taxon>Agaricales</taxon>
        <taxon>Marasmiineae</taxon>
        <taxon>Mycenaceae</taxon>
        <taxon>Mycena</taxon>
    </lineage>
</organism>
<dbReference type="AlphaFoldDB" id="A0A8H6YLY8"/>
<evidence type="ECO:0008006" key="4">
    <source>
        <dbReference type="Google" id="ProtNLM"/>
    </source>
</evidence>
<comment type="caution">
    <text evidence="2">The sequence shown here is derived from an EMBL/GenBank/DDBJ whole genome shotgun (WGS) entry which is preliminary data.</text>
</comment>
<protein>
    <recommendedName>
        <fullName evidence="4">WW domain-containing protein</fullName>
    </recommendedName>
</protein>
<sequence>MSSIRWLLAALRKFILGNALVRASTRGLLWLLAALWRAMKRKPPSGSTFTDESRVVYAQTPEYHGGNTLYPTVPPGNESRVGYISASSMPASLQPYLNSDPGWSRSSQDVITHPIYQESYPLQSLSSQHLPATSPVQPSPRSSARTQNHPLGPEGSLSSANSSAEDLYLSATESPSQSRRSSAIYGDVVVSSPPCLSEVHKRIFPGTPETVGRYERKTIIPADPTSFCLPPLTIDALPWAETNPPSGWTTCQHPEGAQYFFHEEKRVFTDANLFDAASLALITHSLRIVNDFFRAHN</sequence>
<evidence type="ECO:0000313" key="3">
    <source>
        <dbReference type="Proteomes" id="UP000623467"/>
    </source>
</evidence>
<reference evidence="2" key="1">
    <citation type="submission" date="2020-05" db="EMBL/GenBank/DDBJ databases">
        <title>Mycena genomes resolve the evolution of fungal bioluminescence.</title>
        <authorList>
            <person name="Tsai I.J."/>
        </authorList>
    </citation>
    <scope>NUCLEOTIDE SEQUENCE</scope>
    <source>
        <strain evidence="2">160909Yilan</strain>
    </source>
</reference>
<feature type="compositionally biased region" description="Polar residues" evidence="1">
    <location>
        <begin position="124"/>
        <end position="149"/>
    </location>
</feature>
<evidence type="ECO:0000313" key="2">
    <source>
        <dbReference type="EMBL" id="KAF7361072.1"/>
    </source>
</evidence>
<proteinExistence type="predicted"/>
<gene>
    <name evidence="2" type="ORF">MSAN_01138100</name>
</gene>
<accession>A0A8H6YLY8</accession>
<dbReference type="OrthoDB" id="3047449at2759"/>